<evidence type="ECO:0000313" key="1">
    <source>
        <dbReference type="EMBL" id="KKW42100.1"/>
    </source>
</evidence>
<gene>
    <name evidence="1" type="ORF">UY92_C0010G0016</name>
</gene>
<name>A0A0G1YG07_9BACT</name>
<dbReference type="EMBL" id="LCRX01000010">
    <property type="protein sequence ID" value="KKW42100.1"/>
    <property type="molecule type" value="Genomic_DNA"/>
</dbReference>
<protein>
    <submittedName>
        <fullName evidence="1">Uncharacterized protein</fullName>
    </submittedName>
</protein>
<comment type="caution">
    <text evidence="1">The sequence shown here is derived from an EMBL/GenBank/DDBJ whole genome shotgun (WGS) entry which is preliminary data.</text>
</comment>
<evidence type="ECO:0000313" key="2">
    <source>
        <dbReference type="Proteomes" id="UP000033870"/>
    </source>
</evidence>
<sequence length="82" mass="9360">MQLAQDAVSEARKHFPDYPPNDIVGLILFFWNSAALKLDRYHAAKDEDARREYARHVAGKIKEMAVLPDMAEDEIAELVFEA</sequence>
<reference evidence="1 2" key="1">
    <citation type="journal article" date="2015" name="Nature">
        <title>rRNA introns, odd ribosomes, and small enigmatic genomes across a large radiation of phyla.</title>
        <authorList>
            <person name="Brown C.T."/>
            <person name="Hug L.A."/>
            <person name="Thomas B.C."/>
            <person name="Sharon I."/>
            <person name="Castelle C.J."/>
            <person name="Singh A."/>
            <person name="Wilkins M.J."/>
            <person name="Williams K.H."/>
            <person name="Banfield J.F."/>
        </authorList>
    </citation>
    <scope>NUCLEOTIDE SEQUENCE [LARGE SCALE GENOMIC DNA]</scope>
</reference>
<proteinExistence type="predicted"/>
<dbReference type="AlphaFoldDB" id="A0A0G1YG07"/>
<accession>A0A0G1YG07</accession>
<dbReference type="Proteomes" id="UP000033870">
    <property type="component" value="Unassembled WGS sequence"/>
</dbReference>
<organism evidence="1 2">
    <name type="scientific">Candidatus Magasanikbacteria bacterium GW2011_GWA2_56_11</name>
    <dbReference type="NCBI Taxonomy" id="1619044"/>
    <lineage>
        <taxon>Bacteria</taxon>
        <taxon>Candidatus Magasanikiibacteriota</taxon>
    </lineage>
</organism>